<accession>A0A183CR49</accession>
<proteinExistence type="predicted"/>
<dbReference type="Proteomes" id="UP000050741">
    <property type="component" value="Unassembled WGS sequence"/>
</dbReference>
<keyword evidence="2" id="KW-1185">Reference proteome</keyword>
<feature type="region of interest" description="Disordered" evidence="1">
    <location>
        <begin position="1"/>
        <end position="22"/>
    </location>
</feature>
<reference evidence="3" key="2">
    <citation type="submission" date="2016-06" db="UniProtKB">
        <authorList>
            <consortium name="WormBaseParasite"/>
        </authorList>
    </citation>
    <scope>IDENTIFICATION</scope>
</reference>
<reference evidence="2" key="1">
    <citation type="submission" date="2014-05" db="EMBL/GenBank/DDBJ databases">
        <title>The genome and life-stage specific transcriptomes of Globodera pallida elucidate key aspects of plant parasitism by a cyst nematode.</title>
        <authorList>
            <person name="Cotton J.A."/>
            <person name="Lilley C.J."/>
            <person name="Jones L.M."/>
            <person name="Kikuchi T."/>
            <person name="Reid A.J."/>
            <person name="Thorpe P."/>
            <person name="Tsai I.J."/>
            <person name="Beasley H."/>
            <person name="Blok V."/>
            <person name="Cock P.J.A."/>
            <person name="Van den Akker S.E."/>
            <person name="Holroyd N."/>
            <person name="Hunt M."/>
            <person name="Mantelin S."/>
            <person name="Naghra H."/>
            <person name="Pain A."/>
            <person name="Palomares-Rius J.E."/>
            <person name="Zarowiecki M."/>
            <person name="Berriman M."/>
            <person name="Jones J.T."/>
            <person name="Urwin P.E."/>
        </authorList>
    </citation>
    <scope>NUCLEOTIDE SEQUENCE [LARGE SCALE GENOMIC DNA]</scope>
    <source>
        <strain evidence="2">Lindley</strain>
    </source>
</reference>
<organism evidence="2 3">
    <name type="scientific">Globodera pallida</name>
    <name type="common">Potato cyst nematode worm</name>
    <name type="synonym">Heterodera pallida</name>
    <dbReference type="NCBI Taxonomy" id="36090"/>
    <lineage>
        <taxon>Eukaryota</taxon>
        <taxon>Metazoa</taxon>
        <taxon>Ecdysozoa</taxon>
        <taxon>Nematoda</taxon>
        <taxon>Chromadorea</taxon>
        <taxon>Rhabditida</taxon>
        <taxon>Tylenchina</taxon>
        <taxon>Tylenchomorpha</taxon>
        <taxon>Tylenchoidea</taxon>
        <taxon>Heteroderidae</taxon>
        <taxon>Heteroderinae</taxon>
        <taxon>Globodera</taxon>
    </lineage>
</organism>
<evidence type="ECO:0000313" key="2">
    <source>
        <dbReference type="Proteomes" id="UP000050741"/>
    </source>
</evidence>
<dbReference type="WBParaSite" id="GPLIN_001535700">
    <property type="protein sequence ID" value="GPLIN_001535700"/>
    <property type="gene ID" value="GPLIN_001535700"/>
</dbReference>
<protein>
    <submittedName>
        <fullName evidence="3">VASP_tetra domain-containing protein</fullName>
    </submittedName>
</protein>
<name>A0A183CR49_GLOPA</name>
<dbReference type="AlphaFoldDB" id="A0A183CR49"/>
<evidence type="ECO:0000313" key="3">
    <source>
        <dbReference type="WBParaSite" id="GPLIN_001535700"/>
    </source>
</evidence>
<evidence type="ECO:0000256" key="1">
    <source>
        <dbReference type="SAM" id="MobiDB-lite"/>
    </source>
</evidence>
<feature type="region of interest" description="Disordered" evidence="1">
    <location>
        <begin position="61"/>
        <end position="104"/>
    </location>
</feature>
<sequence>LMDNKEACSVNNNNGTEKQKIGKVSKNVLPLLLDDNVVDIGGGGGDRNEDVVELEEDIAVVSSSMSSPPRATSGQQQQQQQQTTPEAFMMAASPPPYQDVGTHLRPVTFGDLERLKRELMDGFRQMLSNELTKFLETRSSTH</sequence>